<gene>
    <name evidence="1" type="ORF">DPMN_088412</name>
</gene>
<keyword evidence="2" id="KW-1185">Reference proteome</keyword>
<dbReference type="Proteomes" id="UP000828390">
    <property type="component" value="Unassembled WGS sequence"/>
</dbReference>
<proteinExistence type="predicted"/>
<reference evidence="1" key="2">
    <citation type="submission" date="2020-11" db="EMBL/GenBank/DDBJ databases">
        <authorList>
            <person name="McCartney M.A."/>
            <person name="Auch B."/>
            <person name="Kono T."/>
            <person name="Mallez S."/>
            <person name="Becker A."/>
            <person name="Gohl D.M."/>
            <person name="Silverstein K.A.T."/>
            <person name="Koren S."/>
            <person name="Bechman K.B."/>
            <person name="Herman A."/>
            <person name="Abrahante J.E."/>
            <person name="Garbe J."/>
        </authorList>
    </citation>
    <scope>NUCLEOTIDE SEQUENCE</scope>
    <source>
        <strain evidence="1">Duluth1</strain>
        <tissue evidence="1">Whole animal</tissue>
    </source>
</reference>
<accession>A0A9D4KVU0</accession>
<reference evidence="1" key="1">
    <citation type="journal article" date="2019" name="bioRxiv">
        <title>The Genome of the Zebra Mussel, Dreissena polymorpha: A Resource for Invasive Species Research.</title>
        <authorList>
            <person name="McCartney M.A."/>
            <person name="Auch B."/>
            <person name="Kono T."/>
            <person name="Mallez S."/>
            <person name="Zhang Y."/>
            <person name="Obille A."/>
            <person name="Becker A."/>
            <person name="Abrahante J.E."/>
            <person name="Garbe J."/>
            <person name="Badalamenti J.P."/>
            <person name="Herman A."/>
            <person name="Mangelson H."/>
            <person name="Liachko I."/>
            <person name="Sullivan S."/>
            <person name="Sone E.D."/>
            <person name="Koren S."/>
            <person name="Silverstein K.A.T."/>
            <person name="Beckman K.B."/>
            <person name="Gohl D.M."/>
        </authorList>
    </citation>
    <scope>NUCLEOTIDE SEQUENCE</scope>
    <source>
        <strain evidence="1">Duluth1</strain>
        <tissue evidence="1">Whole animal</tissue>
    </source>
</reference>
<comment type="caution">
    <text evidence="1">The sequence shown here is derived from an EMBL/GenBank/DDBJ whole genome shotgun (WGS) entry which is preliminary data.</text>
</comment>
<dbReference type="EMBL" id="JAIWYP010000003">
    <property type="protein sequence ID" value="KAH3846117.1"/>
    <property type="molecule type" value="Genomic_DNA"/>
</dbReference>
<name>A0A9D4KVU0_DREPO</name>
<organism evidence="1 2">
    <name type="scientific">Dreissena polymorpha</name>
    <name type="common">Zebra mussel</name>
    <name type="synonym">Mytilus polymorpha</name>
    <dbReference type="NCBI Taxonomy" id="45954"/>
    <lineage>
        <taxon>Eukaryota</taxon>
        <taxon>Metazoa</taxon>
        <taxon>Spiralia</taxon>
        <taxon>Lophotrochozoa</taxon>
        <taxon>Mollusca</taxon>
        <taxon>Bivalvia</taxon>
        <taxon>Autobranchia</taxon>
        <taxon>Heteroconchia</taxon>
        <taxon>Euheterodonta</taxon>
        <taxon>Imparidentia</taxon>
        <taxon>Neoheterodontei</taxon>
        <taxon>Myida</taxon>
        <taxon>Dreissenoidea</taxon>
        <taxon>Dreissenidae</taxon>
        <taxon>Dreissena</taxon>
    </lineage>
</organism>
<dbReference type="AlphaFoldDB" id="A0A9D4KVU0"/>
<protein>
    <submittedName>
        <fullName evidence="1">Uncharacterized protein</fullName>
    </submittedName>
</protein>
<evidence type="ECO:0000313" key="1">
    <source>
        <dbReference type="EMBL" id="KAH3846117.1"/>
    </source>
</evidence>
<evidence type="ECO:0000313" key="2">
    <source>
        <dbReference type="Proteomes" id="UP000828390"/>
    </source>
</evidence>
<sequence>MKSIPLYFLKEKVKQDEREKRNPGVTPTDVLKKSPMISVQKYCAAAVSFELLDYMHKLLVNIEYVYNVP</sequence>